<keyword evidence="2" id="KW-0812">Transmembrane</keyword>
<dbReference type="Pfam" id="PF03334">
    <property type="entry name" value="PhaG_MnhG_YufB"/>
    <property type="match status" value="1"/>
</dbReference>
<dbReference type="AlphaFoldDB" id="A0A2Z6DZN1"/>
<feature type="transmembrane region" description="Helical" evidence="2">
    <location>
        <begin position="67"/>
        <end position="89"/>
    </location>
</feature>
<dbReference type="GO" id="GO:0015385">
    <property type="term" value="F:sodium:proton antiporter activity"/>
    <property type="evidence" value="ECO:0007669"/>
    <property type="project" value="TreeGrafter"/>
</dbReference>
<dbReference type="Proteomes" id="UP000262004">
    <property type="component" value="Chromosome"/>
</dbReference>
<dbReference type="RefSeq" id="WP_119335691.1">
    <property type="nucleotide sequence ID" value="NZ_AP018558.1"/>
</dbReference>
<dbReference type="NCBIfam" id="NF009316">
    <property type="entry name" value="PRK12674.1-5"/>
    <property type="match status" value="1"/>
</dbReference>
<name>A0A2Z6DZN1_HYDTE</name>
<keyword evidence="2" id="KW-0472">Membrane</keyword>
<reference evidence="3 4" key="1">
    <citation type="submission" date="2018-04" db="EMBL/GenBank/DDBJ databases">
        <title>Complete genome sequence of Hydrogenophilus thermoluteolus TH-1.</title>
        <authorList>
            <person name="Arai H."/>
        </authorList>
    </citation>
    <scope>NUCLEOTIDE SEQUENCE [LARGE SCALE GENOMIC DNA]</scope>
    <source>
        <strain evidence="3 4">TH-1</strain>
    </source>
</reference>
<dbReference type="PANTHER" id="PTHR34703:SF1">
    <property type="entry name" value="ANTIPORTER SUBUNIT MNHG2-RELATED"/>
    <property type="match status" value="1"/>
</dbReference>
<dbReference type="NCBIfam" id="TIGR01300">
    <property type="entry name" value="CPA3_mnhG_phaG"/>
    <property type="match status" value="1"/>
</dbReference>
<protein>
    <submittedName>
        <fullName evidence="3">Monovalent cation/H+ antiporter subunit G</fullName>
    </submittedName>
</protein>
<accession>A0A2Z6DZN1</accession>
<dbReference type="InterPro" id="IPR005133">
    <property type="entry name" value="PhaG_MnhG_YufB"/>
</dbReference>
<feature type="transmembrane region" description="Helical" evidence="2">
    <location>
        <begin position="40"/>
        <end position="61"/>
    </location>
</feature>
<dbReference type="KEGG" id="htl:HPTL_1758"/>
<dbReference type="OrthoDB" id="4427992at2"/>
<evidence type="ECO:0000313" key="3">
    <source>
        <dbReference type="EMBL" id="BBD78016.1"/>
    </source>
</evidence>
<proteinExistence type="predicted"/>
<gene>
    <name evidence="3" type="ORF">HPTL_1758</name>
</gene>
<evidence type="ECO:0000313" key="4">
    <source>
        <dbReference type="Proteomes" id="UP000262004"/>
    </source>
</evidence>
<dbReference type="PANTHER" id="PTHR34703">
    <property type="entry name" value="ANTIPORTER SUBUNIT MNHG2-RELATED"/>
    <property type="match status" value="1"/>
</dbReference>
<keyword evidence="2" id="KW-1133">Transmembrane helix</keyword>
<dbReference type="EMBL" id="AP018558">
    <property type="protein sequence ID" value="BBD78016.1"/>
    <property type="molecule type" value="Genomic_DNA"/>
</dbReference>
<organism evidence="3 4">
    <name type="scientific">Hydrogenophilus thermoluteolus</name>
    <name type="common">Pseudomonas hydrogenothermophila</name>
    <dbReference type="NCBI Taxonomy" id="297"/>
    <lineage>
        <taxon>Bacteria</taxon>
        <taxon>Pseudomonadati</taxon>
        <taxon>Pseudomonadota</taxon>
        <taxon>Hydrogenophilia</taxon>
        <taxon>Hydrogenophilales</taxon>
        <taxon>Hydrogenophilaceae</taxon>
        <taxon>Hydrogenophilus</taxon>
    </lineage>
</organism>
<sequence>MVSQAWEWLIAGCVLAGTFFTFVGAIGLNRFRDTFQRLHAPTKASTLGIGMLLIASMIAAWQEGRPGFAELLITLFVFLTAPVSASLLAQAAIRRRCKGGPPASAAPETPQQTEREGL</sequence>
<feature type="region of interest" description="Disordered" evidence="1">
    <location>
        <begin position="97"/>
        <end position="118"/>
    </location>
</feature>
<evidence type="ECO:0000256" key="2">
    <source>
        <dbReference type="SAM" id="Phobius"/>
    </source>
</evidence>
<keyword evidence="4" id="KW-1185">Reference proteome</keyword>
<feature type="transmembrane region" description="Helical" evidence="2">
    <location>
        <begin position="6"/>
        <end position="28"/>
    </location>
</feature>
<evidence type="ECO:0000256" key="1">
    <source>
        <dbReference type="SAM" id="MobiDB-lite"/>
    </source>
</evidence>